<evidence type="ECO:0000259" key="3">
    <source>
        <dbReference type="PROSITE" id="PS50887"/>
    </source>
</evidence>
<feature type="transmembrane region" description="Helical" evidence="1">
    <location>
        <begin position="197"/>
        <end position="217"/>
    </location>
</feature>
<feature type="transmembrane region" description="Helical" evidence="1">
    <location>
        <begin position="26"/>
        <end position="44"/>
    </location>
</feature>
<dbReference type="SMART" id="SM00065">
    <property type="entry name" value="GAF"/>
    <property type="match status" value="1"/>
</dbReference>
<dbReference type="InterPro" id="IPR052155">
    <property type="entry name" value="Biofilm_reg_signaling"/>
</dbReference>
<feature type="domain" description="GGDEF" evidence="3">
    <location>
        <begin position="461"/>
        <end position="594"/>
    </location>
</feature>
<feature type="transmembrane region" description="Helical" evidence="1">
    <location>
        <begin position="94"/>
        <end position="119"/>
    </location>
</feature>
<keyword evidence="1" id="KW-0812">Transmembrane</keyword>
<feature type="domain" description="EAL" evidence="2">
    <location>
        <begin position="603"/>
        <end position="861"/>
    </location>
</feature>
<dbReference type="InterPro" id="IPR035919">
    <property type="entry name" value="EAL_sf"/>
</dbReference>
<reference evidence="4 5" key="1">
    <citation type="submission" date="2020-10" db="EMBL/GenBank/DDBJ databases">
        <title>Ca. Dormibacterota MAGs.</title>
        <authorList>
            <person name="Montgomery K."/>
        </authorList>
    </citation>
    <scope>NUCLEOTIDE SEQUENCE [LARGE SCALE GENOMIC DNA]</scope>
    <source>
        <strain evidence="4">SC8812_S17_18</strain>
    </source>
</reference>
<accession>A0A934N0L0</accession>
<dbReference type="NCBIfam" id="TIGR00254">
    <property type="entry name" value="GGDEF"/>
    <property type="match status" value="1"/>
</dbReference>
<dbReference type="PROSITE" id="PS50887">
    <property type="entry name" value="GGDEF"/>
    <property type="match status" value="1"/>
</dbReference>
<feature type="transmembrane region" description="Helical" evidence="1">
    <location>
        <begin position="163"/>
        <end position="185"/>
    </location>
</feature>
<feature type="transmembrane region" description="Helical" evidence="1">
    <location>
        <begin position="56"/>
        <end position="74"/>
    </location>
</feature>
<dbReference type="Pfam" id="PF00563">
    <property type="entry name" value="EAL"/>
    <property type="match status" value="1"/>
</dbReference>
<evidence type="ECO:0000313" key="5">
    <source>
        <dbReference type="Proteomes" id="UP000606991"/>
    </source>
</evidence>
<dbReference type="InterPro" id="IPR029016">
    <property type="entry name" value="GAF-like_dom_sf"/>
</dbReference>
<protein>
    <submittedName>
        <fullName evidence="4">EAL domain-containing protein</fullName>
    </submittedName>
</protein>
<evidence type="ECO:0000313" key="4">
    <source>
        <dbReference type="EMBL" id="MBJ7595955.1"/>
    </source>
</evidence>
<dbReference type="PANTHER" id="PTHR44757">
    <property type="entry name" value="DIGUANYLATE CYCLASE DGCP"/>
    <property type="match status" value="1"/>
</dbReference>
<feature type="transmembrane region" description="Helical" evidence="1">
    <location>
        <begin position="229"/>
        <end position="247"/>
    </location>
</feature>
<dbReference type="AlphaFoldDB" id="A0A934N0L0"/>
<dbReference type="SUPFAM" id="SSF55073">
    <property type="entry name" value="Nucleotide cyclase"/>
    <property type="match status" value="1"/>
</dbReference>
<dbReference type="SUPFAM" id="SSF55781">
    <property type="entry name" value="GAF domain-like"/>
    <property type="match status" value="1"/>
</dbReference>
<evidence type="ECO:0000256" key="1">
    <source>
        <dbReference type="SAM" id="Phobius"/>
    </source>
</evidence>
<dbReference type="PROSITE" id="PS50883">
    <property type="entry name" value="EAL"/>
    <property type="match status" value="1"/>
</dbReference>
<proteinExistence type="predicted"/>
<dbReference type="Gene3D" id="3.20.20.450">
    <property type="entry name" value="EAL domain"/>
    <property type="match status" value="1"/>
</dbReference>
<dbReference type="FunFam" id="3.30.70.270:FF:000001">
    <property type="entry name" value="Diguanylate cyclase domain protein"/>
    <property type="match status" value="1"/>
</dbReference>
<feature type="transmembrane region" description="Helical" evidence="1">
    <location>
        <begin position="131"/>
        <end position="151"/>
    </location>
</feature>
<dbReference type="Proteomes" id="UP000606991">
    <property type="component" value="Unassembled WGS sequence"/>
</dbReference>
<dbReference type="CDD" id="cd01949">
    <property type="entry name" value="GGDEF"/>
    <property type="match status" value="1"/>
</dbReference>
<dbReference type="PANTHER" id="PTHR44757:SF2">
    <property type="entry name" value="BIOFILM ARCHITECTURE MAINTENANCE PROTEIN MBAA"/>
    <property type="match status" value="1"/>
</dbReference>
<dbReference type="SUPFAM" id="SSF141868">
    <property type="entry name" value="EAL domain-like"/>
    <property type="match status" value="1"/>
</dbReference>
<dbReference type="RefSeq" id="WP_337313538.1">
    <property type="nucleotide sequence ID" value="NZ_JAEKNS010000142.1"/>
</dbReference>
<comment type="caution">
    <text evidence="4">The sequence shown here is derived from an EMBL/GenBank/DDBJ whole genome shotgun (WGS) entry which is preliminary data.</text>
</comment>
<evidence type="ECO:0000259" key="2">
    <source>
        <dbReference type="PROSITE" id="PS50883"/>
    </source>
</evidence>
<organism evidence="4 5">
    <name type="scientific">Candidatus Aeolococcus gillhamiae</name>
    <dbReference type="NCBI Taxonomy" id="3127015"/>
    <lineage>
        <taxon>Bacteria</taxon>
        <taxon>Bacillati</taxon>
        <taxon>Candidatus Dormiibacterota</taxon>
        <taxon>Candidatus Dormibacteria</taxon>
        <taxon>Candidatus Aeolococcales</taxon>
        <taxon>Candidatus Aeolococcaceae</taxon>
        <taxon>Candidatus Aeolococcus</taxon>
    </lineage>
</organism>
<dbReference type="SMART" id="SM00267">
    <property type="entry name" value="GGDEF"/>
    <property type="match status" value="1"/>
</dbReference>
<dbReference type="InterPro" id="IPR000160">
    <property type="entry name" value="GGDEF_dom"/>
</dbReference>
<name>A0A934N0L0_9BACT</name>
<dbReference type="EMBL" id="JAEKNS010000142">
    <property type="protein sequence ID" value="MBJ7595955.1"/>
    <property type="molecule type" value="Genomic_DNA"/>
</dbReference>
<dbReference type="Gene3D" id="3.30.450.40">
    <property type="match status" value="1"/>
</dbReference>
<dbReference type="Gene3D" id="3.30.70.270">
    <property type="match status" value="1"/>
</dbReference>
<dbReference type="SMART" id="SM00052">
    <property type="entry name" value="EAL"/>
    <property type="match status" value="1"/>
</dbReference>
<dbReference type="Pfam" id="PF00990">
    <property type="entry name" value="GGDEF"/>
    <property type="match status" value="1"/>
</dbReference>
<keyword evidence="1" id="KW-0472">Membrane</keyword>
<keyword evidence="1" id="KW-1133">Transmembrane helix</keyword>
<dbReference type="CDD" id="cd01948">
    <property type="entry name" value="EAL"/>
    <property type="match status" value="1"/>
</dbReference>
<dbReference type="InterPro" id="IPR043128">
    <property type="entry name" value="Rev_trsase/Diguanyl_cyclase"/>
</dbReference>
<sequence length="886" mass="95319">MTQVASVPSAPPEGSLSDGPLFGPTVRLRLFATVLMVPALALWIKMLLTLPAASRTYTLPVWGLAALFFITERWPIAVALRRGTRPVGMSAAPLVLGLFFAPGGAIIVGFLVGAVAAAISRGDLRHPDTTFNIAQFSFFSALAALSFNATAGVIGTDQLPTSAYSAVLCAGLVLVLSSLTSLFSIGLNDGTVPGDLALENIALSFAATAVACMYGLIAAEMLLSDPKGMAIVAVFGVVLLGGYRLLLTERRERRVAEFLRGSDEALSHSNELEAAIVGLLGRAREMFEAQIAQLTIYPSSPGEKAYRTTVRAGDPSGTEVMVPIDLNDLDDILEADSDGVIIDRISASPSSRDVLSRRHIDHAMVSLLRGRSRLIGSLMVGSHVTARSFDQRDLHLFQSLAIQTSSTLENGHLEQSIARLSDLQEQLSHQAFHDSLTDLANRSLFSDRIDHALLRRSRTGKPVAVLFIDLDDFKAVNDTLGHSAGDQLLMGVAERLRNSLRRPDTAARLGGDEFAVLIEDIDTPNEAELVAERIFTALVEPFALAGQSVTVHASIGVAVSDDATDSASRLMRHADVAMYAAKSAGKSRHVLFISGMEAEIVARHRLRADLERAISADEFGVHYQPIFDMADGRLVATEALVRWRHPTRGMVAPDDFISTAEETGVILALGTRVLRKACIETRQWQESYPSSEPLWVSVNISPRQLQQPGFVDEVLDVVADTGLLPSSLVLELTESMVLDDANSGASIDKLEALKRTGIRIAIDDFGTGYSSLSYLRRLPVDILKIAKPFVDDLHNTEDEGDFARAIIGIGNALRLTMIAEGIETTEQLIALRHLGCHLGQGYHLSHPIKGEAVERLLAAGGVDLALLALPTPPPVASIIQLHKQAL</sequence>
<gene>
    <name evidence="4" type="ORF">JF886_14075</name>
</gene>
<dbReference type="InterPro" id="IPR003018">
    <property type="entry name" value="GAF"/>
</dbReference>
<dbReference type="InterPro" id="IPR001633">
    <property type="entry name" value="EAL_dom"/>
</dbReference>
<dbReference type="InterPro" id="IPR029787">
    <property type="entry name" value="Nucleotide_cyclase"/>
</dbReference>